<dbReference type="OMA" id="ASTWYGP"/>
<evidence type="ECO:0000256" key="7">
    <source>
        <dbReference type="SAM" id="SignalP"/>
    </source>
</evidence>
<keyword evidence="3 7" id="KW-0732">Signal</keyword>
<gene>
    <name evidence="8" type="primary">LOC123038254</name>
</gene>
<name>A0A3B6B9B2_WHEAT</name>
<proteinExistence type="inferred from homology"/>
<dbReference type="RefSeq" id="XP_044318064.1">
    <property type="nucleotide sequence ID" value="XM_044462129.1"/>
</dbReference>
<accession>A0A3B6B9B2</accession>
<dbReference type="AlphaFoldDB" id="A0A3B6B9B2"/>
<evidence type="ECO:0000256" key="6">
    <source>
        <dbReference type="ARBA" id="ARBA00029467"/>
    </source>
</evidence>
<keyword evidence="9" id="KW-1185">Reference proteome</keyword>
<keyword evidence="2" id="KW-0812">Transmembrane</keyword>
<dbReference type="Gramene" id="TraesCS2A02G591800.1">
    <property type="protein sequence ID" value="TraesCS2A02G591800.1"/>
    <property type="gene ID" value="TraesCS2A02G591800"/>
</dbReference>
<evidence type="ECO:0000256" key="3">
    <source>
        <dbReference type="ARBA" id="ARBA00022729"/>
    </source>
</evidence>
<keyword evidence="5" id="KW-0472">Membrane</keyword>
<dbReference type="EnsemblPlants" id="TraesCS2A02G591800.1">
    <property type="protein sequence ID" value="TraesCS2A02G591800.1"/>
    <property type="gene ID" value="TraesCS2A02G591800"/>
</dbReference>
<dbReference type="InterPro" id="IPR052222">
    <property type="entry name" value="DESIGUAL"/>
</dbReference>
<dbReference type="Pfam" id="PF06749">
    <property type="entry name" value="DUF1218"/>
    <property type="match status" value="1"/>
</dbReference>
<dbReference type="Gramene" id="TraesARI2A03G00815510.1">
    <property type="protein sequence ID" value="TraesARI2A03G00815510.1"/>
    <property type="gene ID" value="TraesARI2A03G00815510"/>
</dbReference>
<dbReference type="Gramene" id="TraesNOR2A03G00819880.1">
    <property type="protein sequence ID" value="TraesNOR2A03G00819880.1"/>
    <property type="gene ID" value="TraesNOR2A03G00819880"/>
</dbReference>
<evidence type="ECO:0000256" key="4">
    <source>
        <dbReference type="ARBA" id="ARBA00022989"/>
    </source>
</evidence>
<reference evidence="8" key="1">
    <citation type="submission" date="2018-08" db="EMBL/GenBank/DDBJ databases">
        <authorList>
            <person name="Rossello M."/>
        </authorList>
    </citation>
    <scope>NUCLEOTIDE SEQUENCE [LARGE SCALE GENOMIC DNA]</scope>
    <source>
        <strain evidence="8">cv. Chinese Spring</strain>
    </source>
</reference>
<keyword evidence="4" id="KW-1133">Transmembrane helix</keyword>
<dbReference type="GO" id="GO:0012505">
    <property type="term" value="C:endomembrane system"/>
    <property type="evidence" value="ECO:0007669"/>
    <property type="project" value="UniProtKB-SubCell"/>
</dbReference>
<dbReference type="Gramene" id="TraesMAC2A03G00805500.1">
    <property type="protein sequence ID" value="TraesMAC2A03G00805500.1"/>
    <property type="gene ID" value="TraesMAC2A03G00805500"/>
</dbReference>
<evidence type="ECO:0000256" key="1">
    <source>
        <dbReference type="ARBA" id="ARBA00004127"/>
    </source>
</evidence>
<reference evidence="8" key="2">
    <citation type="submission" date="2018-10" db="UniProtKB">
        <authorList>
            <consortium name="EnsemblPlants"/>
        </authorList>
    </citation>
    <scope>IDENTIFICATION</scope>
</reference>
<organism evidence="8">
    <name type="scientific">Triticum aestivum</name>
    <name type="common">Wheat</name>
    <dbReference type="NCBI Taxonomy" id="4565"/>
    <lineage>
        <taxon>Eukaryota</taxon>
        <taxon>Viridiplantae</taxon>
        <taxon>Streptophyta</taxon>
        <taxon>Embryophyta</taxon>
        <taxon>Tracheophyta</taxon>
        <taxon>Spermatophyta</taxon>
        <taxon>Magnoliopsida</taxon>
        <taxon>Liliopsida</taxon>
        <taxon>Poales</taxon>
        <taxon>Poaceae</taxon>
        <taxon>BOP clade</taxon>
        <taxon>Pooideae</taxon>
        <taxon>Triticodae</taxon>
        <taxon>Triticeae</taxon>
        <taxon>Triticinae</taxon>
        <taxon>Triticum</taxon>
    </lineage>
</organism>
<dbReference type="OrthoDB" id="638146at2759"/>
<dbReference type="Gramene" id="TraesCS2A03G1291800.1">
    <property type="protein sequence ID" value="TraesCS2A03G1291800.1.CDS"/>
    <property type="gene ID" value="TraesCS2A03G1291800"/>
</dbReference>
<protein>
    <submittedName>
        <fullName evidence="8">Uncharacterized protein</fullName>
    </submittedName>
</protein>
<dbReference type="InterPro" id="IPR009606">
    <property type="entry name" value="DEAL/Modifying_wall_lignin1/2"/>
</dbReference>
<feature type="chain" id="PRO_5043171697" evidence="7">
    <location>
        <begin position="22"/>
        <end position="104"/>
    </location>
</feature>
<dbReference type="Gramene" id="TraesRN2A0101295400.1">
    <property type="protein sequence ID" value="TraesRN2A0101295400.1"/>
    <property type="gene ID" value="TraesRN2A0101295400"/>
</dbReference>
<evidence type="ECO:0000256" key="2">
    <source>
        <dbReference type="ARBA" id="ARBA00022692"/>
    </source>
</evidence>
<dbReference type="GeneID" id="123038254"/>
<evidence type="ECO:0000256" key="5">
    <source>
        <dbReference type="ARBA" id="ARBA00023136"/>
    </source>
</evidence>
<comment type="similarity">
    <text evidence="6">Belongs to the DESIGUAL family.</text>
</comment>
<sequence length="104" mass="11289">MAPFIVIGLVLGLDLLAFVLAIGGELPRRADYVNVLVFDDDPERPFCLYGLGTEASTWYGPGAIVLLMAGQAVAMAATRCFCCGRPLSPGRWRSFSGLFFILSW</sequence>
<evidence type="ECO:0000313" key="8">
    <source>
        <dbReference type="EnsemblPlants" id="TraesCS2A02G591800.1"/>
    </source>
</evidence>
<dbReference type="Proteomes" id="UP000019116">
    <property type="component" value="Chromosome 2A"/>
</dbReference>
<evidence type="ECO:0000313" key="9">
    <source>
        <dbReference type="Proteomes" id="UP000019116"/>
    </source>
</evidence>
<feature type="signal peptide" evidence="7">
    <location>
        <begin position="1"/>
        <end position="21"/>
    </location>
</feature>
<comment type="subcellular location">
    <subcellularLocation>
        <location evidence="1">Endomembrane system</location>
        <topology evidence="1">Multi-pass membrane protein</topology>
    </subcellularLocation>
</comment>
<dbReference type="PANTHER" id="PTHR31769">
    <property type="entry name" value="OS07G0462200 PROTEIN-RELATED"/>
    <property type="match status" value="1"/>
</dbReference>